<sequence>MSSRRALRSNGHKLRSRLCAAVGLAALLAAQLDSGAAMAQAAAPAGVTAHRHKHDHAAKAAASPAAPADEDQIVAVVNGQIITKRDVDDRARLFSLSTGLPMNAEVQERLRPQITRQLIDEKLRMQEIQQRHINVPLAQIASAIEDIEKRNGMPPNALRDKLAADGVSMTTLIDQIRVQLAWTGVLRQQLGDRARISSADIRQRIAATKSEIGQPEFNISEIFVPVEDPKNSAEALKFADTVIQQLRAGAPFPIVAAQFSQSQTALEGGALGWVRADTLDPEVVALAKTMPVGAISNPIRVAGGYDIITLAGRREVGKDMTTVLDLRQAFIPFTSPLNPQAPTPQQEQALQQATTLAKTAHDCAAIEAANKTFGEKRPGNPGSVELDRLNPQMANVLTNLPVNQASHPLVSGDGIDVIMVCSRSEKNRADLNTEAIADQLLNERVELVSRQLNRDLHRKAVIDMRQPS</sequence>
<dbReference type="InterPro" id="IPR046357">
    <property type="entry name" value="PPIase_dom_sf"/>
</dbReference>
<evidence type="ECO:0000313" key="12">
    <source>
        <dbReference type="EMBL" id="MCQ8277067.1"/>
    </source>
</evidence>
<keyword evidence="4 9" id="KW-0697">Rotamase</keyword>
<dbReference type="PANTHER" id="PTHR47637">
    <property type="entry name" value="CHAPERONE SURA"/>
    <property type="match status" value="1"/>
</dbReference>
<gene>
    <name evidence="12" type="ORF">NFI95_01205</name>
</gene>
<dbReference type="GO" id="GO:0003755">
    <property type="term" value="F:peptidyl-prolyl cis-trans isomerase activity"/>
    <property type="evidence" value="ECO:0007669"/>
    <property type="project" value="UniProtKB-EC"/>
</dbReference>
<evidence type="ECO:0000256" key="5">
    <source>
        <dbReference type="ARBA" id="ARBA00023186"/>
    </source>
</evidence>
<evidence type="ECO:0000256" key="6">
    <source>
        <dbReference type="ARBA" id="ARBA00023235"/>
    </source>
</evidence>
<dbReference type="SUPFAM" id="SSF109998">
    <property type="entry name" value="Triger factor/SurA peptide-binding domain-like"/>
    <property type="match status" value="1"/>
</dbReference>
<dbReference type="PANTHER" id="PTHR47637:SF1">
    <property type="entry name" value="CHAPERONE SURA"/>
    <property type="match status" value="1"/>
</dbReference>
<dbReference type="Proteomes" id="UP001524587">
    <property type="component" value="Unassembled WGS sequence"/>
</dbReference>
<protein>
    <recommendedName>
        <fullName evidence="1">Parvulin-like PPIase</fullName>
    </recommendedName>
    <alternativeName>
        <fullName evidence="7">Peptidyl-prolyl cis-trans isomerase plp</fullName>
    </alternativeName>
    <alternativeName>
        <fullName evidence="8">Rotamase plp</fullName>
    </alternativeName>
</protein>
<dbReference type="SUPFAM" id="SSF54534">
    <property type="entry name" value="FKBP-like"/>
    <property type="match status" value="2"/>
</dbReference>
<dbReference type="Gene3D" id="1.10.4030.10">
    <property type="entry name" value="Porin chaperone SurA, peptide-binding domain"/>
    <property type="match status" value="1"/>
</dbReference>
<dbReference type="InterPro" id="IPR027304">
    <property type="entry name" value="Trigger_fact/SurA_dom_sf"/>
</dbReference>
<keyword evidence="13" id="KW-1185">Reference proteome</keyword>
<name>A0ABT1W485_9PROT</name>
<proteinExistence type="predicted"/>
<dbReference type="Pfam" id="PF09312">
    <property type="entry name" value="SurA_N"/>
    <property type="match status" value="1"/>
</dbReference>
<keyword evidence="6 9" id="KW-0413">Isomerase</keyword>
<evidence type="ECO:0000256" key="1">
    <source>
        <dbReference type="ARBA" id="ARBA00018370"/>
    </source>
</evidence>
<dbReference type="EMBL" id="JAMSKV010000001">
    <property type="protein sequence ID" value="MCQ8277067.1"/>
    <property type="molecule type" value="Genomic_DNA"/>
</dbReference>
<accession>A0ABT1W485</accession>
<keyword evidence="5" id="KW-0143">Chaperone</keyword>
<dbReference type="InterPro" id="IPR015391">
    <property type="entry name" value="SurA_N"/>
</dbReference>
<dbReference type="InterPro" id="IPR000297">
    <property type="entry name" value="PPIase_PpiC"/>
</dbReference>
<dbReference type="Gene3D" id="3.10.50.40">
    <property type="match status" value="1"/>
</dbReference>
<dbReference type="InterPro" id="IPR050280">
    <property type="entry name" value="OMP_Chaperone_SurA"/>
</dbReference>
<evidence type="ECO:0000259" key="11">
    <source>
        <dbReference type="PROSITE" id="PS50198"/>
    </source>
</evidence>
<feature type="chain" id="PRO_5045724583" description="Parvulin-like PPIase" evidence="10">
    <location>
        <begin position="40"/>
        <end position="468"/>
    </location>
</feature>
<organism evidence="12 13">
    <name type="scientific">Endosaccharibacter trunci</name>
    <dbReference type="NCBI Taxonomy" id="2812733"/>
    <lineage>
        <taxon>Bacteria</taxon>
        <taxon>Pseudomonadati</taxon>
        <taxon>Pseudomonadota</taxon>
        <taxon>Alphaproteobacteria</taxon>
        <taxon>Acetobacterales</taxon>
        <taxon>Acetobacteraceae</taxon>
        <taxon>Endosaccharibacter</taxon>
    </lineage>
</organism>
<evidence type="ECO:0000256" key="10">
    <source>
        <dbReference type="SAM" id="SignalP"/>
    </source>
</evidence>
<keyword evidence="3" id="KW-0574">Periplasm</keyword>
<evidence type="ECO:0000256" key="2">
    <source>
        <dbReference type="ARBA" id="ARBA00022729"/>
    </source>
</evidence>
<keyword evidence="2 10" id="KW-0732">Signal</keyword>
<comment type="caution">
    <text evidence="12">The sequence shown here is derived from an EMBL/GenBank/DDBJ whole genome shotgun (WGS) entry which is preliminary data.</text>
</comment>
<evidence type="ECO:0000256" key="3">
    <source>
        <dbReference type="ARBA" id="ARBA00022764"/>
    </source>
</evidence>
<feature type="signal peptide" evidence="10">
    <location>
        <begin position="1"/>
        <end position="39"/>
    </location>
</feature>
<dbReference type="Pfam" id="PF00639">
    <property type="entry name" value="Rotamase"/>
    <property type="match status" value="1"/>
</dbReference>
<feature type="domain" description="PpiC" evidence="11">
    <location>
        <begin position="214"/>
        <end position="312"/>
    </location>
</feature>
<evidence type="ECO:0000256" key="4">
    <source>
        <dbReference type="ARBA" id="ARBA00023110"/>
    </source>
</evidence>
<dbReference type="RefSeq" id="WP_422862509.1">
    <property type="nucleotide sequence ID" value="NZ_JAMSKV010000001.1"/>
</dbReference>
<evidence type="ECO:0000313" key="13">
    <source>
        <dbReference type="Proteomes" id="UP001524587"/>
    </source>
</evidence>
<evidence type="ECO:0000256" key="8">
    <source>
        <dbReference type="ARBA" id="ARBA00031484"/>
    </source>
</evidence>
<evidence type="ECO:0000256" key="7">
    <source>
        <dbReference type="ARBA" id="ARBA00030642"/>
    </source>
</evidence>
<evidence type="ECO:0000256" key="9">
    <source>
        <dbReference type="PROSITE-ProRule" id="PRU00278"/>
    </source>
</evidence>
<dbReference type="PROSITE" id="PS50198">
    <property type="entry name" value="PPIC_PPIASE_2"/>
    <property type="match status" value="1"/>
</dbReference>
<reference evidence="12 13" key="1">
    <citation type="submission" date="2022-06" db="EMBL/GenBank/DDBJ databases">
        <title>Endosaccharibacter gen. nov., sp. nov., endophytic bacteria isolated from sugarcane.</title>
        <authorList>
            <person name="Pitiwittayakul N."/>
            <person name="Yukphan P."/>
            <person name="Charoenyingcharoen P."/>
            <person name="Tanasupawat S."/>
        </authorList>
    </citation>
    <scope>NUCLEOTIDE SEQUENCE [LARGE SCALE GENOMIC DNA]</scope>
    <source>
        <strain evidence="12 13">KSS8</strain>
    </source>
</reference>